<dbReference type="Proteomes" id="UP000050833">
    <property type="component" value="Unassembled WGS sequence"/>
</dbReference>
<dbReference type="InterPro" id="IPR050515">
    <property type="entry name" value="Beta-lactam/transpept"/>
</dbReference>
<dbReference type="GO" id="GO:0005886">
    <property type="term" value="C:plasma membrane"/>
    <property type="evidence" value="ECO:0007669"/>
    <property type="project" value="TreeGrafter"/>
</dbReference>
<accession>A0AAW3JU47</accession>
<dbReference type="GO" id="GO:0071555">
    <property type="term" value="P:cell wall organization"/>
    <property type="evidence" value="ECO:0007669"/>
    <property type="project" value="TreeGrafter"/>
</dbReference>
<reference evidence="3 4" key="1">
    <citation type="submission" date="2015-10" db="EMBL/GenBank/DDBJ databases">
        <title>Butyribacter intestini gen. nov., sp. nov., a butyric acid-producing bacterium of the family Lachnospiraceae isolated from the human faeces.</title>
        <authorList>
            <person name="Zou Y."/>
            <person name="Xue W."/>
            <person name="Luo G."/>
            <person name="Lv M."/>
        </authorList>
    </citation>
    <scope>NUCLEOTIDE SEQUENCE [LARGE SCALE GENOMIC DNA]</scope>
    <source>
        <strain evidence="3 4">TF01-11</strain>
    </source>
</reference>
<dbReference type="Gene3D" id="3.90.1310.10">
    <property type="entry name" value="Penicillin-binding protein 2a (Domain 2)"/>
    <property type="match status" value="1"/>
</dbReference>
<evidence type="ECO:0000259" key="2">
    <source>
        <dbReference type="Pfam" id="PF00905"/>
    </source>
</evidence>
<dbReference type="GO" id="GO:0008658">
    <property type="term" value="F:penicillin binding"/>
    <property type="evidence" value="ECO:0007669"/>
    <property type="project" value="InterPro"/>
</dbReference>
<organism evidence="3 4">
    <name type="scientific">Butyribacter intestini</name>
    <dbReference type="NCBI Taxonomy" id="1703332"/>
    <lineage>
        <taxon>Bacteria</taxon>
        <taxon>Bacillati</taxon>
        <taxon>Bacillota</taxon>
        <taxon>Clostridia</taxon>
        <taxon>Lachnospirales</taxon>
        <taxon>Lachnospiraceae</taxon>
        <taxon>Butyribacter</taxon>
    </lineage>
</organism>
<proteinExistence type="predicted"/>
<dbReference type="PANTHER" id="PTHR30627:SF24">
    <property type="entry name" value="PENICILLIN-BINDING PROTEIN 4B"/>
    <property type="match status" value="1"/>
</dbReference>
<feature type="domain" description="Penicillin-binding protein transpeptidase" evidence="2">
    <location>
        <begin position="165"/>
        <end position="472"/>
    </location>
</feature>
<feature type="transmembrane region" description="Helical" evidence="1">
    <location>
        <begin position="20"/>
        <end position="41"/>
    </location>
</feature>
<keyword evidence="1" id="KW-1133">Transmembrane helix</keyword>
<comment type="caution">
    <text evidence="3">The sequence shown here is derived from an EMBL/GenBank/DDBJ whole genome shotgun (WGS) entry which is preliminary data.</text>
</comment>
<keyword evidence="1" id="KW-0812">Transmembrane</keyword>
<dbReference type="InterPro" id="IPR012338">
    <property type="entry name" value="Beta-lactam/transpept-like"/>
</dbReference>
<gene>
    <name evidence="3" type="ORF">APZ18_08390</name>
</gene>
<evidence type="ECO:0000256" key="1">
    <source>
        <dbReference type="SAM" id="Phobius"/>
    </source>
</evidence>
<dbReference type="AlphaFoldDB" id="A0AAW3JU47"/>
<dbReference type="PANTHER" id="PTHR30627">
    <property type="entry name" value="PEPTIDOGLYCAN D,D-TRANSPEPTIDASE"/>
    <property type="match status" value="1"/>
</dbReference>
<keyword evidence="4" id="KW-1185">Reference proteome</keyword>
<protein>
    <recommendedName>
        <fullName evidence="2">Penicillin-binding protein transpeptidase domain-containing protein</fullName>
    </recommendedName>
</protein>
<sequence>MRQQDVQNRERKMGNRQILVVTYCFVALFLAMVLYITRFMVRDSADIINNSYNKRQEVLAKKVKRGDIVSADGKVLAKTITDKHGNDTRYYPYKNMFCHAVGRITNSMTGVELSQCYPLLTSHANPAEQLFSDFKGEKKPGDNVITTLDYKLQKTAYNALGSYKGAVVAMEPSTGKILAMVSKPDYDPNNVSKDWSKLISGNSTESALLNRATQGLYPPGSTFKIMTATEYILENQDIYKKYRYVCKGSDSFYGNRIRCYAGERHGEVDLRRAFAKSCNCSFADIGLKLNVDKFRELCEKFNFNKSLSVNFDYKKSSFVLNRKSDKYEVMQTSIGQGKTGITPLENVLISSTIANDGKMMTPYIVDHTENDAGKTVKSYSPKKIGNIIDKKTAGTVKKLMKAVVSEGTGTALNGFSYKAAGKTGSAEFNSKGNSHAWFVGFAPADKPKIAVSIVVEAAGTGNRYAVPIAKAMFSEYLGN</sequence>
<dbReference type="GO" id="GO:0071972">
    <property type="term" value="F:peptidoglycan L,D-transpeptidase activity"/>
    <property type="evidence" value="ECO:0007669"/>
    <property type="project" value="TreeGrafter"/>
</dbReference>
<evidence type="ECO:0000313" key="3">
    <source>
        <dbReference type="EMBL" id="KQC85593.1"/>
    </source>
</evidence>
<name>A0AAW3JU47_9FIRM</name>
<dbReference type="SUPFAM" id="SSF56601">
    <property type="entry name" value="beta-lactamase/transpeptidase-like"/>
    <property type="match status" value="1"/>
</dbReference>
<dbReference type="Gene3D" id="3.40.710.10">
    <property type="entry name" value="DD-peptidase/beta-lactamase superfamily"/>
    <property type="match status" value="1"/>
</dbReference>
<keyword evidence="1" id="KW-0472">Membrane</keyword>
<dbReference type="InterPro" id="IPR001460">
    <property type="entry name" value="PCN-bd_Tpept"/>
</dbReference>
<dbReference type="EMBL" id="LLKB01000005">
    <property type="protein sequence ID" value="KQC85593.1"/>
    <property type="molecule type" value="Genomic_DNA"/>
</dbReference>
<dbReference type="Pfam" id="PF00905">
    <property type="entry name" value="Transpeptidase"/>
    <property type="match status" value="1"/>
</dbReference>
<evidence type="ECO:0000313" key="4">
    <source>
        <dbReference type="Proteomes" id="UP000050833"/>
    </source>
</evidence>